<name>A0A1I6IRN0_9FIRM</name>
<organism evidence="1 2">
    <name type="scientific">Anaeromicropila populeti</name>
    <dbReference type="NCBI Taxonomy" id="37658"/>
    <lineage>
        <taxon>Bacteria</taxon>
        <taxon>Bacillati</taxon>
        <taxon>Bacillota</taxon>
        <taxon>Clostridia</taxon>
        <taxon>Lachnospirales</taxon>
        <taxon>Lachnospiraceae</taxon>
        <taxon>Anaeromicropila</taxon>
    </lineage>
</organism>
<reference evidence="1 2" key="1">
    <citation type="submission" date="2016-10" db="EMBL/GenBank/DDBJ databases">
        <authorList>
            <person name="de Groot N.N."/>
        </authorList>
    </citation>
    <scope>NUCLEOTIDE SEQUENCE [LARGE SCALE GENOMIC DNA]</scope>
    <source>
        <strain evidence="1 2">743A</strain>
    </source>
</reference>
<dbReference type="RefSeq" id="WP_092559680.1">
    <property type="nucleotide sequence ID" value="NZ_FOYZ01000003.1"/>
</dbReference>
<gene>
    <name evidence="1" type="ORF">SAMN05661086_01091</name>
</gene>
<dbReference type="STRING" id="37658.SAMN05661086_01091"/>
<protein>
    <recommendedName>
        <fullName evidence="3">Endosialidase</fullName>
    </recommendedName>
</protein>
<keyword evidence="2" id="KW-1185">Reference proteome</keyword>
<dbReference type="EMBL" id="FOYZ01000003">
    <property type="protein sequence ID" value="SFR69382.1"/>
    <property type="molecule type" value="Genomic_DNA"/>
</dbReference>
<sequence length="137" mass="15182">MAVIQELIRKEVDGTLSFGNYELDKKSKVSDFEHNGDLYKVKTFKEITKLEKNGLFVYESVPGTTVTQLDLSDKGIEFCVTGYEDAQITLELEPEKEYSVSIADAAIGEMKTNLGGKLVLSVELGNQEAVKVSVVQR</sequence>
<accession>A0A1I6IRN0</accession>
<evidence type="ECO:0008006" key="3">
    <source>
        <dbReference type="Google" id="ProtNLM"/>
    </source>
</evidence>
<evidence type="ECO:0000313" key="1">
    <source>
        <dbReference type="EMBL" id="SFR69382.1"/>
    </source>
</evidence>
<evidence type="ECO:0000313" key="2">
    <source>
        <dbReference type="Proteomes" id="UP000199659"/>
    </source>
</evidence>
<dbReference type="OrthoDB" id="1923633at2"/>
<dbReference type="Proteomes" id="UP000199659">
    <property type="component" value="Unassembled WGS sequence"/>
</dbReference>
<dbReference type="AlphaFoldDB" id="A0A1I6IRN0"/>
<proteinExistence type="predicted"/>